<feature type="short sequence motif" description="'KMSKS' region" evidence="10">
    <location>
        <begin position="598"/>
        <end position="602"/>
    </location>
</feature>
<dbReference type="GO" id="GO:0004822">
    <property type="term" value="F:isoleucine-tRNA ligase activity"/>
    <property type="evidence" value="ECO:0007669"/>
    <property type="project" value="UniProtKB-UniRule"/>
</dbReference>
<gene>
    <name evidence="10 13" type="primary">ileS</name>
    <name evidence="14" type="ORF">HNP94_000252</name>
    <name evidence="15" type="ORF">HNP96_000764</name>
    <name evidence="13" type="ORF">MMJJ_13640</name>
</gene>
<comment type="subunit">
    <text evidence="10">Monomer.</text>
</comment>
<reference evidence="16" key="1">
    <citation type="journal article" date="2018" name="Genome Announc.">
        <title>Complete Genome Sequence of the Methanococcus maripaludis Type Strain JJ (DSM 2067), a Model for Selenoprotein Synthesis in Archaea.</title>
        <authorList>
            <person name="Poehlein A."/>
            <person name="Heym D."/>
            <person name="Quitzke V."/>
            <person name="Fersch J."/>
            <person name="Daniel R."/>
            <person name="Rother M."/>
        </authorList>
    </citation>
    <scope>NUCLEOTIDE SEQUENCE [LARGE SCALE GENOMIC DNA]</scope>
    <source>
        <strain evidence="16">DSM 2067</strain>
    </source>
</reference>
<dbReference type="PANTHER" id="PTHR42780:SF1">
    <property type="entry name" value="ISOLEUCINE--TRNA LIGASE, CYTOPLASMIC"/>
    <property type="match status" value="1"/>
</dbReference>
<dbReference type="Pfam" id="PF19302">
    <property type="entry name" value="DUF5915"/>
    <property type="match status" value="1"/>
</dbReference>
<dbReference type="EMBL" id="CP026606">
    <property type="protein sequence ID" value="AVB76743.1"/>
    <property type="molecule type" value="Genomic_DNA"/>
</dbReference>
<evidence type="ECO:0000313" key="17">
    <source>
        <dbReference type="Proteomes" id="UP000567099"/>
    </source>
</evidence>
<keyword evidence="5 10" id="KW-0862">Zinc</keyword>
<dbReference type="Gene3D" id="1.10.730.10">
    <property type="entry name" value="Isoleucyl-tRNA Synthetase, Domain 1"/>
    <property type="match status" value="1"/>
</dbReference>
<evidence type="ECO:0000313" key="15">
    <source>
        <dbReference type="EMBL" id="MBB6496743.1"/>
    </source>
</evidence>
<evidence type="ECO:0000256" key="8">
    <source>
        <dbReference type="ARBA" id="ARBA00023146"/>
    </source>
</evidence>
<feature type="domain" description="Aminoacyl-tRNA synthetase class Ia" evidence="11">
    <location>
        <begin position="17"/>
        <end position="636"/>
    </location>
</feature>
<evidence type="ECO:0000313" key="13">
    <source>
        <dbReference type="EMBL" id="AVB76743.1"/>
    </source>
</evidence>
<dbReference type="InterPro" id="IPR002300">
    <property type="entry name" value="aa-tRNA-synth_Ia"/>
</dbReference>
<keyword evidence="1 10" id="KW-0963">Cytoplasm</keyword>
<dbReference type="NCBIfam" id="TIGR00392">
    <property type="entry name" value="ileS"/>
    <property type="match status" value="1"/>
</dbReference>
<evidence type="ECO:0000259" key="12">
    <source>
        <dbReference type="Pfam" id="PF08264"/>
    </source>
</evidence>
<evidence type="ECO:0000256" key="1">
    <source>
        <dbReference type="ARBA" id="ARBA00022490"/>
    </source>
</evidence>
<dbReference type="CDD" id="cd00818">
    <property type="entry name" value="IleRS_core"/>
    <property type="match status" value="1"/>
</dbReference>
<comment type="subcellular location">
    <subcellularLocation>
        <location evidence="10">Cytoplasm</location>
    </subcellularLocation>
</comment>
<dbReference type="InterPro" id="IPR009080">
    <property type="entry name" value="tRNAsynth_Ia_anticodon-bd"/>
</dbReference>
<feature type="domain" description="Methionyl/Valyl/Leucyl/Isoleucyl-tRNA synthetase anticodon-binding" evidence="12">
    <location>
        <begin position="682"/>
        <end position="827"/>
    </location>
</feature>
<evidence type="ECO:0000256" key="6">
    <source>
        <dbReference type="ARBA" id="ARBA00022840"/>
    </source>
</evidence>
<reference evidence="14 17" key="3">
    <citation type="submission" date="2020-07" db="EMBL/GenBank/DDBJ databases">
        <title>Genomic Encyclopedia of Type Strains, Phase IV (KMG-V): Genome sequencing to study the core and pangenomes of soil and plant-associated prokaryotes.</title>
        <authorList>
            <person name="Whitman W."/>
        </authorList>
    </citation>
    <scope>NUCLEOTIDE SEQUENCE [LARGE SCALE GENOMIC DNA]</scope>
    <source>
        <strain evidence="14 17">C13</strain>
        <strain evidence="15 18">D1</strain>
    </source>
</reference>
<dbReference type="SUPFAM" id="SSF52374">
    <property type="entry name" value="Nucleotidylyl transferase"/>
    <property type="match status" value="1"/>
</dbReference>
<dbReference type="GO" id="GO:0005524">
    <property type="term" value="F:ATP binding"/>
    <property type="evidence" value="ECO:0007669"/>
    <property type="project" value="UniProtKB-UniRule"/>
</dbReference>
<dbReference type="KEGG" id="mmad:MMJJ_13640"/>
<reference evidence="13" key="2">
    <citation type="submission" date="2018-02" db="EMBL/GenBank/DDBJ databases">
        <title>Complete genome sequence of the Methanococcus maripaludis type strain JJ (DSM 2067), a model for selenoprotein synthesis in Archaea.</title>
        <authorList>
            <person name="Poehlein A."/>
            <person name="Heym D."/>
            <person name="Quitzke V."/>
            <person name="Fersch J."/>
            <person name="Daniel R."/>
            <person name="Rother M."/>
        </authorList>
    </citation>
    <scope>NUCLEOTIDE SEQUENCE [LARGE SCALE GENOMIC DNA]</scope>
    <source>
        <strain evidence="13">DSM 2067</strain>
    </source>
</reference>
<dbReference type="Proteomes" id="UP000590564">
    <property type="component" value="Unassembled WGS sequence"/>
</dbReference>
<dbReference type="EC" id="6.1.1.5" evidence="10"/>
<sequence length="1034" mass="119791">MKQVKSVNFRELDKKVKEYWKKENTYKKVKALNEHGPEYYFVDGPPYCSGAIHLGTAWNKIIKDTVLRFKRIQGYNVLDKAGWDMHGLPIEVKVENEFNIGSKKDIETKIGTQEFINKCKEFALNHLGHMQGQFENLGVWLDFENAYMPIKRDYMEMGWWTLKKAHEKELLTKDLRSGYWCPRCETSLAEHEVRGEYKEVLDPSVYVKFKLEKSDEYITIWTTTPWTLPSNMLVCVNPEFDYAYVSVEFENGTVETWIIAEKLVNDVMKKAEKNNEISKFSISKVVKGDSLIGLKYIHPLLEENEKQQEFAKIENVHTIVPGDHVTLEGGTGLVHTAPGFGEDDFNIGKEHNIPVYAPIDDNGKYTDSIWKGTFVKDMDESVIETLLSKNLLVNSGKVKHTYPHCWRCKTPLLFRATEQWFLSISKIKDSIIEQGKTVDWVPDWVKTRYVNGVSFVGDWNISRQRYWGIPLPIWICEECGKYEVIGSVGELKERANEKDVDLSDIHKPAVDKITLTCSCGGKMKRTPDVLDVWYDSGLAPYASIGSKKLKKAQFITEGNDQVTKWFYSQHALSAVVFDDTSYEKCMMHGFTLDETGEKMSKSLGNIVSPDDVTDQYGADVLRFYLLSANKAWEDLRFSYSEMDETRSMLNTLWNSYAFSANYMVLDDFVPNNEYFKHVKDEDAWILSRINTVAKEAVEALEKPHLHVYTWALRDFILNDFSRWYIKLIRDRTWMEKNDVQKLSAYQTLYYVIMKLISIMAPVTPHLSEEIYQNLKTEDMPESIFMNKLTIESEFINETLEKDTEIIREIVDSILKGRDKAKYTLRYPITKITLPENIAETVEKYGYIIKEQGNVKEIELKEFEGNITVKPNFKELGKIFRSDVPKVVAAINSVAPSELKEKLKSGNLKVSEYEIKPEYVEFRVEIPENIVGVEFSKGNVYINIEMNDEVIKEGLVREVVRRIQSMRKDMDLDINEKINVKLDGIDFSSDYLSHIANEVRGNFVESLKSDYNQKWTIKTPNEETYDISIDIEKNK</sequence>
<feature type="short sequence motif" description="'HIGH' region" evidence="10">
    <location>
        <begin position="46"/>
        <end position="56"/>
    </location>
</feature>
<keyword evidence="2 10" id="KW-0436">Ligase</keyword>
<feature type="binding site" evidence="10">
    <location>
        <position position="601"/>
    </location>
    <ligand>
        <name>ATP</name>
        <dbReference type="ChEBI" id="CHEBI:30616"/>
    </ligand>
</feature>
<dbReference type="InterPro" id="IPR001412">
    <property type="entry name" value="aa-tRNA-synth_I_CS"/>
</dbReference>
<proteinExistence type="inferred from homology"/>
<comment type="catalytic activity">
    <reaction evidence="9 10">
        <text>tRNA(Ile) + L-isoleucine + ATP = L-isoleucyl-tRNA(Ile) + AMP + diphosphate</text>
        <dbReference type="Rhea" id="RHEA:11060"/>
        <dbReference type="Rhea" id="RHEA-COMP:9666"/>
        <dbReference type="Rhea" id="RHEA-COMP:9695"/>
        <dbReference type="ChEBI" id="CHEBI:30616"/>
        <dbReference type="ChEBI" id="CHEBI:33019"/>
        <dbReference type="ChEBI" id="CHEBI:58045"/>
        <dbReference type="ChEBI" id="CHEBI:78442"/>
        <dbReference type="ChEBI" id="CHEBI:78528"/>
        <dbReference type="ChEBI" id="CHEBI:456215"/>
        <dbReference type="EC" id="6.1.1.5"/>
    </reaction>
</comment>
<dbReference type="InterPro" id="IPR023586">
    <property type="entry name" value="Ile-tRNA-ligase_type2"/>
</dbReference>
<evidence type="ECO:0000313" key="16">
    <source>
        <dbReference type="Proteomes" id="UP000239462"/>
    </source>
</evidence>
<dbReference type="Pfam" id="PF00133">
    <property type="entry name" value="tRNA-synt_1"/>
    <property type="match status" value="1"/>
</dbReference>
<dbReference type="CDD" id="cd07961">
    <property type="entry name" value="Anticodon_Ia_Ile_ABEc"/>
    <property type="match status" value="1"/>
</dbReference>
<dbReference type="GO" id="GO:0008270">
    <property type="term" value="F:zinc ion binding"/>
    <property type="evidence" value="ECO:0007669"/>
    <property type="project" value="UniProtKB-UniRule"/>
</dbReference>
<keyword evidence="8 10" id="KW-0030">Aminoacyl-tRNA synthetase</keyword>
<keyword evidence="4 10" id="KW-0547">Nucleotide-binding</keyword>
<dbReference type="GO" id="GO:0000049">
    <property type="term" value="F:tRNA binding"/>
    <property type="evidence" value="ECO:0007669"/>
    <property type="project" value="InterPro"/>
</dbReference>
<dbReference type="GeneID" id="36102450"/>
<dbReference type="Pfam" id="PF08264">
    <property type="entry name" value="Anticodon_1"/>
    <property type="match status" value="1"/>
</dbReference>
<evidence type="ECO:0000313" key="18">
    <source>
        <dbReference type="Proteomes" id="UP000590564"/>
    </source>
</evidence>
<dbReference type="InterPro" id="IPR033709">
    <property type="entry name" value="Anticodon_Ile_ABEc"/>
</dbReference>
<comment type="domain">
    <text evidence="10">IleRS has two distinct active sites: one for aminoacylation and one for editing. The misactivated valine is translocated from the active site to the editing site, which sterically excludes the correctly activated isoleucine. The single editing site contains two valyl binding pockets, one specific for each substrate (Val-AMP or Val-tRNA(Ile)).</text>
</comment>
<evidence type="ECO:0000256" key="3">
    <source>
        <dbReference type="ARBA" id="ARBA00022723"/>
    </source>
</evidence>
<dbReference type="FunFam" id="3.40.50.620:FF:000286">
    <property type="entry name" value="Isoleucine--tRNA ligase"/>
    <property type="match status" value="1"/>
</dbReference>
<evidence type="ECO:0000256" key="2">
    <source>
        <dbReference type="ARBA" id="ARBA00022598"/>
    </source>
</evidence>
<accession>A0A2L1CBQ0</accession>
<dbReference type="PRINTS" id="PR00984">
    <property type="entry name" value="TRNASYNTHILE"/>
</dbReference>
<dbReference type="Proteomes" id="UP000567099">
    <property type="component" value="Unassembled WGS sequence"/>
</dbReference>
<comment type="function">
    <text evidence="10">Catalyzes the attachment of isoleucine to tRNA(Ile). As IleRS can inadvertently accommodate and process structurally similar amino acids such as valine, to avoid such errors it has two additional distinct tRNA(Ile)-dependent editing activities. One activity is designated as 'pretransfer' editing and involves the hydrolysis of activated Val-AMP. The other activity is designated 'posttransfer' editing and involves deacylation of mischarged Val-tRNA(Ile).</text>
</comment>
<evidence type="ECO:0000256" key="9">
    <source>
        <dbReference type="ARBA" id="ARBA00048359"/>
    </source>
</evidence>
<dbReference type="EMBL" id="JACHED010000001">
    <property type="protein sequence ID" value="MBB6496743.1"/>
    <property type="molecule type" value="Genomic_DNA"/>
</dbReference>
<comment type="cofactor">
    <cofactor evidence="10">
        <name>Zn(2+)</name>
        <dbReference type="ChEBI" id="CHEBI:29105"/>
    </cofactor>
</comment>
<dbReference type="InterPro" id="IPR009008">
    <property type="entry name" value="Val/Leu/Ile-tRNA-synth_edit"/>
</dbReference>
<protein>
    <recommendedName>
        <fullName evidence="10">Isoleucine--tRNA ligase</fullName>
        <ecNumber evidence="10">6.1.1.5</ecNumber>
    </recommendedName>
    <alternativeName>
        <fullName evidence="10">Isoleucyl-tRNA synthetase</fullName>
        <shortName evidence="10">IleRS</shortName>
    </alternativeName>
</protein>
<evidence type="ECO:0000256" key="10">
    <source>
        <dbReference type="HAMAP-Rule" id="MF_02003"/>
    </source>
</evidence>
<dbReference type="PANTHER" id="PTHR42780">
    <property type="entry name" value="SOLEUCYL-TRNA SYNTHETASE"/>
    <property type="match status" value="1"/>
</dbReference>
<dbReference type="GO" id="GO:0002161">
    <property type="term" value="F:aminoacyl-tRNA deacylase activity"/>
    <property type="evidence" value="ECO:0007669"/>
    <property type="project" value="InterPro"/>
</dbReference>
<keyword evidence="7 10" id="KW-0648">Protein biosynthesis</keyword>
<dbReference type="GO" id="GO:0005737">
    <property type="term" value="C:cytoplasm"/>
    <property type="evidence" value="ECO:0007669"/>
    <property type="project" value="UniProtKB-SubCell"/>
</dbReference>
<evidence type="ECO:0000313" key="14">
    <source>
        <dbReference type="EMBL" id="MBA2863252.1"/>
    </source>
</evidence>
<comment type="similarity">
    <text evidence="10">Belongs to the class-I aminoacyl-tRNA synthetase family. IleS type 2 subfamily.</text>
</comment>
<dbReference type="EMBL" id="JACDUO010000001">
    <property type="protein sequence ID" value="MBA2863252.1"/>
    <property type="molecule type" value="Genomic_DNA"/>
</dbReference>
<dbReference type="Gene3D" id="3.90.740.10">
    <property type="entry name" value="Valyl/Leucyl/Isoleucyl-tRNA synthetase, editing domain"/>
    <property type="match status" value="1"/>
</dbReference>
<dbReference type="AlphaFoldDB" id="A0A2L1CBQ0"/>
<keyword evidence="6 10" id="KW-0067">ATP-binding</keyword>
<evidence type="ECO:0000256" key="4">
    <source>
        <dbReference type="ARBA" id="ARBA00022741"/>
    </source>
</evidence>
<dbReference type="SUPFAM" id="SSF50677">
    <property type="entry name" value="ValRS/IleRS/LeuRS editing domain"/>
    <property type="match status" value="1"/>
</dbReference>
<dbReference type="GO" id="GO:0006428">
    <property type="term" value="P:isoleucyl-tRNA aminoacylation"/>
    <property type="evidence" value="ECO:0007669"/>
    <property type="project" value="UniProtKB-UniRule"/>
</dbReference>
<dbReference type="SUPFAM" id="SSF47323">
    <property type="entry name" value="Anticodon-binding domain of a subclass of class I aminoacyl-tRNA synthetases"/>
    <property type="match status" value="1"/>
</dbReference>
<evidence type="ECO:0000256" key="5">
    <source>
        <dbReference type="ARBA" id="ARBA00022833"/>
    </source>
</evidence>
<dbReference type="InterPro" id="IPR014729">
    <property type="entry name" value="Rossmann-like_a/b/a_fold"/>
</dbReference>
<dbReference type="InterPro" id="IPR013155">
    <property type="entry name" value="M/V/L/I-tRNA-synth_anticd-bd"/>
</dbReference>
<dbReference type="RefSeq" id="WP_104838198.1">
    <property type="nucleotide sequence ID" value="NZ_CP026606.1"/>
</dbReference>
<dbReference type="InterPro" id="IPR002301">
    <property type="entry name" value="Ile-tRNA-ligase"/>
</dbReference>
<keyword evidence="3 10" id="KW-0479">Metal-binding</keyword>
<evidence type="ECO:0000259" key="11">
    <source>
        <dbReference type="Pfam" id="PF00133"/>
    </source>
</evidence>
<evidence type="ECO:0000256" key="7">
    <source>
        <dbReference type="ARBA" id="ARBA00022917"/>
    </source>
</evidence>
<name>A0A2L1CBQ0_METMI</name>
<dbReference type="HAMAP" id="MF_02003">
    <property type="entry name" value="Ile_tRNA_synth_type2"/>
    <property type="match status" value="1"/>
</dbReference>
<organism evidence="13 16">
    <name type="scientific">Methanococcus maripaludis</name>
    <name type="common">Methanococcus deltae</name>
    <dbReference type="NCBI Taxonomy" id="39152"/>
    <lineage>
        <taxon>Archaea</taxon>
        <taxon>Methanobacteriati</taxon>
        <taxon>Methanobacteriota</taxon>
        <taxon>Methanomada group</taxon>
        <taxon>Methanococci</taxon>
        <taxon>Methanococcales</taxon>
        <taxon>Methanococcaceae</taxon>
        <taxon>Methanococcus</taxon>
    </lineage>
</organism>
<dbReference type="Proteomes" id="UP000239462">
    <property type="component" value="Chromosome"/>
</dbReference>
<dbReference type="PROSITE" id="PS00178">
    <property type="entry name" value="AA_TRNA_LIGASE_I"/>
    <property type="match status" value="1"/>
</dbReference>
<dbReference type="Gene3D" id="3.40.50.620">
    <property type="entry name" value="HUPs"/>
    <property type="match status" value="2"/>
</dbReference>